<name>A0A0D1EAZ0_9RHOB</name>
<dbReference type="OrthoDB" id="7872505at2"/>
<accession>A0A0D1EAZ0</accession>
<evidence type="ECO:0000256" key="3">
    <source>
        <dbReference type="ARBA" id="ARBA00022531"/>
    </source>
</evidence>
<dbReference type="AlphaFoldDB" id="A0A0D1EAZ0"/>
<dbReference type="RefSeq" id="WP_043920001.1">
    <property type="nucleotide sequence ID" value="NZ_FZPF01000001.1"/>
</dbReference>
<protein>
    <submittedName>
        <fullName evidence="7">PufQ cytochrome subunit</fullName>
    </submittedName>
</protein>
<proteinExistence type="inferred from homology"/>
<reference evidence="7 8" key="1">
    <citation type="submission" date="2015-02" db="EMBL/GenBank/DDBJ databases">
        <title>Genome Sequence of Jannaschia aquimarina DSM28248, a member of the Roseobacter clade.</title>
        <authorList>
            <person name="Voget S."/>
            <person name="Daniel R."/>
        </authorList>
    </citation>
    <scope>NUCLEOTIDE SEQUENCE [LARGE SCALE GENOMIC DNA]</scope>
    <source>
        <strain evidence="7 8">GSW-M26</strain>
    </source>
</reference>
<dbReference type="PATRIC" id="fig|935700.4.peg.3335"/>
<comment type="caution">
    <text evidence="7">The sequence shown here is derived from an EMBL/GenBank/DDBJ whole genome shotgun (WGS) entry which is preliminary data.</text>
</comment>
<dbReference type="Proteomes" id="UP000032232">
    <property type="component" value="Unassembled WGS sequence"/>
</dbReference>
<evidence type="ECO:0000256" key="4">
    <source>
        <dbReference type="ARBA" id="ARBA00023171"/>
    </source>
</evidence>
<gene>
    <name evidence="7" type="ORF">jaqu_32290</name>
</gene>
<evidence type="ECO:0000313" key="7">
    <source>
        <dbReference type="EMBL" id="KIT14904.1"/>
    </source>
</evidence>
<keyword evidence="6" id="KW-0472">Membrane</keyword>
<evidence type="ECO:0000256" key="1">
    <source>
        <dbReference type="ARBA" id="ARBA00003128"/>
    </source>
</evidence>
<dbReference type="STRING" id="935700.jaqu_32290"/>
<organism evidence="7 8">
    <name type="scientific">Jannaschia aquimarina</name>
    <dbReference type="NCBI Taxonomy" id="935700"/>
    <lineage>
        <taxon>Bacteria</taxon>
        <taxon>Pseudomonadati</taxon>
        <taxon>Pseudomonadota</taxon>
        <taxon>Alphaproteobacteria</taxon>
        <taxon>Rhodobacterales</taxon>
        <taxon>Roseobacteraceae</taxon>
        <taxon>Jannaschia</taxon>
    </lineage>
</organism>
<evidence type="ECO:0000313" key="8">
    <source>
        <dbReference type="Proteomes" id="UP000032232"/>
    </source>
</evidence>
<keyword evidence="6" id="KW-0812">Transmembrane</keyword>
<keyword evidence="5" id="KW-0077">Bacteriochlorophyll biosynthesis</keyword>
<sequence length="73" mass="7933">MADITSQLPSTRQSRGRGPEYWAYFAPVFVLSVPLAAMRAARAVVTSEAAPRQGVLRDAWSRAHEVTATICSV</sequence>
<dbReference type="GO" id="GO:0015979">
    <property type="term" value="P:photosynthesis"/>
    <property type="evidence" value="ECO:0007669"/>
    <property type="project" value="UniProtKB-KW"/>
</dbReference>
<dbReference type="EMBL" id="JYFE01000060">
    <property type="protein sequence ID" value="KIT14904.1"/>
    <property type="molecule type" value="Genomic_DNA"/>
</dbReference>
<evidence type="ECO:0000256" key="5">
    <source>
        <dbReference type="ARBA" id="ARBA00023181"/>
    </source>
</evidence>
<evidence type="ECO:0000256" key="2">
    <source>
        <dbReference type="ARBA" id="ARBA00009920"/>
    </source>
</evidence>
<keyword evidence="8" id="KW-1185">Reference proteome</keyword>
<feature type="transmembrane region" description="Helical" evidence="6">
    <location>
        <begin position="21"/>
        <end position="41"/>
    </location>
</feature>
<dbReference type="GO" id="GO:0030494">
    <property type="term" value="P:bacteriochlorophyll biosynthetic process"/>
    <property type="evidence" value="ECO:0007669"/>
    <property type="project" value="UniProtKB-KW"/>
</dbReference>
<comment type="function">
    <text evidence="1">Required for bacteriochlorophyll biosynthesis. Directly involved in the assembly of both the B875 and B800-850 pigment-protein complexes.</text>
</comment>
<dbReference type="Pfam" id="PF05398">
    <property type="entry name" value="PufQ"/>
    <property type="match status" value="1"/>
</dbReference>
<dbReference type="InterPro" id="IPR008800">
    <property type="entry name" value="PufQ_cyt-su"/>
</dbReference>
<evidence type="ECO:0000256" key="6">
    <source>
        <dbReference type="SAM" id="Phobius"/>
    </source>
</evidence>
<keyword evidence="6" id="KW-1133">Transmembrane helix</keyword>
<keyword evidence="3" id="KW-0602">Photosynthesis</keyword>
<keyword evidence="4" id="KW-0149">Chlorophyll biosynthesis</keyword>
<comment type="similarity">
    <text evidence="2">Belongs to the PufQ family.</text>
</comment>